<keyword evidence="3" id="KW-1185">Reference proteome</keyword>
<dbReference type="InterPro" id="IPR002645">
    <property type="entry name" value="STAS_dom"/>
</dbReference>
<proteinExistence type="predicted"/>
<dbReference type="InterPro" id="IPR036513">
    <property type="entry name" value="STAS_dom_sf"/>
</dbReference>
<gene>
    <name evidence="2" type="ORF">ABUE30_05970</name>
</gene>
<dbReference type="Pfam" id="PF13466">
    <property type="entry name" value="STAS_2"/>
    <property type="match status" value="1"/>
</dbReference>
<organism evidence="2 3">
    <name type="scientific">Celerinatantimonas yamalensis</name>
    <dbReference type="NCBI Taxonomy" id="559956"/>
    <lineage>
        <taxon>Bacteria</taxon>
        <taxon>Pseudomonadati</taxon>
        <taxon>Pseudomonadota</taxon>
        <taxon>Gammaproteobacteria</taxon>
        <taxon>Celerinatantimonadaceae</taxon>
        <taxon>Celerinatantimonas</taxon>
    </lineage>
</organism>
<sequence length="99" mass="11330">MTDFVHHQILPESVTVYDVPELSQQWINSQKWQSNWQFDATATHEIDSCGLQLLLYLNQCLQQRGYQLSLVGVTGELLNALQLTSLDSFIVPAQEHNNE</sequence>
<dbReference type="InterPro" id="IPR058548">
    <property type="entry name" value="MlaB-like_STAS"/>
</dbReference>
<dbReference type="Proteomes" id="UP001629953">
    <property type="component" value="Unassembled WGS sequence"/>
</dbReference>
<accession>A0ABW9G4N5</accession>
<dbReference type="CDD" id="cd07043">
    <property type="entry name" value="STAS_anti-anti-sigma_factors"/>
    <property type="match status" value="1"/>
</dbReference>
<dbReference type="RefSeq" id="WP_408622801.1">
    <property type="nucleotide sequence ID" value="NZ_JBEQCT010000002.1"/>
</dbReference>
<evidence type="ECO:0000313" key="2">
    <source>
        <dbReference type="EMBL" id="MFM2484616.1"/>
    </source>
</evidence>
<reference evidence="2 3" key="1">
    <citation type="journal article" date="2013" name="Int. J. Syst. Evol. Microbiol.">
        <title>Celerinatantimonas yamalensis sp. nov., a cold-adapted diazotrophic bacterium from a cold permafrost brine.</title>
        <authorList>
            <person name="Shcherbakova V."/>
            <person name="Chuvilskaya N."/>
            <person name="Rivkina E."/>
            <person name="Demidov N."/>
            <person name="Uchaeva V."/>
            <person name="Suetin S."/>
            <person name="Suzina N."/>
            <person name="Gilichinsky D."/>
        </authorList>
    </citation>
    <scope>NUCLEOTIDE SEQUENCE [LARGE SCALE GENOMIC DNA]</scope>
    <source>
        <strain evidence="2 3">C7</strain>
    </source>
</reference>
<dbReference type="EMBL" id="JBEQCT010000002">
    <property type="protein sequence ID" value="MFM2484616.1"/>
    <property type="molecule type" value="Genomic_DNA"/>
</dbReference>
<comment type="caution">
    <text evidence="2">The sequence shown here is derived from an EMBL/GenBank/DDBJ whole genome shotgun (WGS) entry which is preliminary data.</text>
</comment>
<dbReference type="SUPFAM" id="SSF52091">
    <property type="entry name" value="SpoIIaa-like"/>
    <property type="match status" value="1"/>
</dbReference>
<evidence type="ECO:0000313" key="3">
    <source>
        <dbReference type="Proteomes" id="UP001629953"/>
    </source>
</evidence>
<evidence type="ECO:0000259" key="1">
    <source>
        <dbReference type="PROSITE" id="PS50801"/>
    </source>
</evidence>
<dbReference type="PROSITE" id="PS50801">
    <property type="entry name" value="STAS"/>
    <property type="match status" value="1"/>
</dbReference>
<protein>
    <submittedName>
        <fullName evidence="2">STAS domain-containing protein</fullName>
    </submittedName>
</protein>
<feature type="domain" description="STAS" evidence="1">
    <location>
        <begin position="38"/>
        <end position="99"/>
    </location>
</feature>
<name>A0ABW9G4N5_9GAMM</name>
<dbReference type="Gene3D" id="3.30.750.24">
    <property type="entry name" value="STAS domain"/>
    <property type="match status" value="1"/>
</dbReference>